<dbReference type="Pfam" id="PF00155">
    <property type="entry name" value="Aminotran_1_2"/>
    <property type="match status" value="1"/>
</dbReference>
<dbReference type="InterPro" id="IPR015422">
    <property type="entry name" value="PyrdxlP-dep_Trfase_small"/>
</dbReference>
<dbReference type="GO" id="GO:0005739">
    <property type="term" value="C:mitochondrion"/>
    <property type="evidence" value="ECO:0007669"/>
    <property type="project" value="TreeGrafter"/>
</dbReference>
<evidence type="ECO:0000256" key="9">
    <source>
        <dbReference type="SAM" id="MobiDB-lite"/>
    </source>
</evidence>
<protein>
    <recommendedName>
        <fullName evidence="8">Aspartate aminotransferase</fullName>
        <ecNumber evidence="8">2.6.1.1</ecNumber>
    </recommendedName>
</protein>
<dbReference type="InterPro" id="IPR004838">
    <property type="entry name" value="NHTrfase_class1_PyrdxlP-BS"/>
</dbReference>
<keyword evidence="5 8" id="KW-0808">Transferase</keyword>
<reference evidence="11" key="1">
    <citation type="journal article" date="2020" name="Plant Biotechnol. J.">
        <title>The pomegranate (Punica granatum L.) draft genome dissects genetic divergence between soft- and hard-seeded cultivars.</title>
        <authorList>
            <person name="Luo X."/>
            <person name="Li H."/>
            <person name="Wu Z."/>
            <person name="Yao W."/>
            <person name="Zhao P."/>
            <person name="Cao D."/>
            <person name="Yu H."/>
            <person name="Li K."/>
            <person name="Poudel K."/>
            <person name="Zhao D."/>
            <person name="Zhang F."/>
            <person name="Xia X."/>
            <person name="Chen L."/>
            <person name="Wang Q."/>
            <person name="Jing D."/>
            <person name="Cao S."/>
        </authorList>
    </citation>
    <scope>NUCLEOTIDE SEQUENCE [LARGE SCALE GENOMIC DNA]</scope>
    <source>
        <strain evidence="11">cv. Tunisia</strain>
    </source>
</reference>
<feature type="region of interest" description="Disordered" evidence="9">
    <location>
        <begin position="1"/>
        <end position="23"/>
    </location>
</feature>
<evidence type="ECO:0000313" key="11">
    <source>
        <dbReference type="Proteomes" id="UP000515151"/>
    </source>
</evidence>
<dbReference type="AlphaFoldDB" id="A0A6P8E4G4"/>
<dbReference type="FunFam" id="3.40.640.10:FF:000052">
    <property type="entry name" value="Aspartate aminotransferase"/>
    <property type="match status" value="1"/>
</dbReference>
<comment type="miscellaneous">
    <text evidence="8">In eukaryotes there are cytoplasmic, mitochondrial and chloroplastic isozymes.</text>
</comment>
<dbReference type="OrthoDB" id="6752799at2759"/>
<dbReference type="CDD" id="cd00609">
    <property type="entry name" value="AAT_like"/>
    <property type="match status" value="1"/>
</dbReference>
<keyword evidence="6" id="KW-0663">Pyridoxal phosphate</keyword>
<sequence>MDSRDANSSETTNVPVNPSSDSVFSHVPRAPEIPIYAVMTACSKDPSPLKLNLGMGVYRTEDGKPLLLNVVRRAEEILVNDRTAVKEYLPITGLPEFNKLSSILIFGADSPAIKENRVTTVQCLSGTGSLRIGADFLAKHYHQDVVYIPEPTYSNHPNFFIAAGLTLRKYRYYNPQTQGLDFQCLLEDLGSAPSGATVLFHACAHNPTGVDPTLEQWEEIRRLIRCKGLFPFFDCAYQGFVSGNLEEDAHSVRMFVADGGECIVVQSFSKNMVLYGERVGALSIVCKNADVASRSESQLKLLIRPMYSSPPIHGAAIAVSIMKNREMYDEWTIELKAMRNRLMSTRQQLYEALLQRGTPGDWSHIIKHVGLFTYSGLSEEQVAFMTREYHIYMPANGRMNMAGLSLKTVPHLVDAIHAAVPMSTSK</sequence>
<dbReference type="Proteomes" id="UP000515151">
    <property type="component" value="Chromosome 1"/>
</dbReference>
<reference evidence="12" key="2">
    <citation type="submission" date="2025-08" db="UniProtKB">
        <authorList>
            <consortium name="RefSeq"/>
        </authorList>
    </citation>
    <scope>IDENTIFICATION</scope>
    <source>
        <tissue evidence="12">Leaf</tissue>
    </source>
</reference>
<feature type="compositionally biased region" description="Polar residues" evidence="9">
    <location>
        <begin position="8"/>
        <end position="23"/>
    </location>
</feature>
<evidence type="ECO:0000256" key="1">
    <source>
        <dbReference type="ARBA" id="ARBA00001933"/>
    </source>
</evidence>
<dbReference type="GO" id="GO:0006520">
    <property type="term" value="P:amino acid metabolic process"/>
    <property type="evidence" value="ECO:0007669"/>
    <property type="project" value="InterPro"/>
</dbReference>
<accession>A0A6P8E4G4</accession>
<feature type="domain" description="Aminotransferase class I/classII large" evidence="10">
    <location>
        <begin position="50"/>
        <end position="416"/>
    </location>
</feature>
<dbReference type="GO" id="GO:0004069">
    <property type="term" value="F:L-aspartate:2-oxoglutarate aminotransferase activity"/>
    <property type="evidence" value="ECO:0007669"/>
    <property type="project" value="UniProtKB-EC"/>
</dbReference>
<dbReference type="Gene3D" id="3.40.640.10">
    <property type="entry name" value="Type I PLP-dependent aspartate aminotransferase-like (Major domain)"/>
    <property type="match status" value="1"/>
</dbReference>
<keyword evidence="11" id="KW-1185">Reference proteome</keyword>
<dbReference type="PANTHER" id="PTHR11879:SF44">
    <property type="entry name" value="ASPARTATE AMINOTRANSFERASE"/>
    <property type="match status" value="1"/>
</dbReference>
<dbReference type="PRINTS" id="PR00799">
    <property type="entry name" value="TRANSAMINASE"/>
</dbReference>
<evidence type="ECO:0000259" key="10">
    <source>
        <dbReference type="Pfam" id="PF00155"/>
    </source>
</evidence>
<dbReference type="GeneID" id="116211953"/>
<dbReference type="GO" id="GO:0030170">
    <property type="term" value="F:pyridoxal phosphate binding"/>
    <property type="evidence" value="ECO:0007669"/>
    <property type="project" value="InterPro"/>
</dbReference>
<evidence type="ECO:0000256" key="2">
    <source>
        <dbReference type="ARBA" id="ARBA00007441"/>
    </source>
</evidence>
<keyword evidence="4 8" id="KW-0032">Aminotransferase</keyword>
<evidence type="ECO:0000256" key="6">
    <source>
        <dbReference type="ARBA" id="ARBA00022898"/>
    </source>
</evidence>
<comment type="catalytic activity">
    <reaction evidence="7 8">
        <text>L-aspartate + 2-oxoglutarate = oxaloacetate + L-glutamate</text>
        <dbReference type="Rhea" id="RHEA:21824"/>
        <dbReference type="ChEBI" id="CHEBI:16452"/>
        <dbReference type="ChEBI" id="CHEBI:16810"/>
        <dbReference type="ChEBI" id="CHEBI:29985"/>
        <dbReference type="ChEBI" id="CHEBI:29991"/>
        <dbReference type="EC" id="2.6.1.1"/>
    </reaction>
</comment>
<dbReference type="Gene3D" id="3.90.1150.10">
    <property type="entry name" value="Aspartate Aminotransferase, domain 1"/>
    <property type="match status" value="1"/>
</dbReference>
<dbReference type="InterPro" id="IPR015421">
    <property type="entry name" value="PyrdxlP-dep_Trfase_major"/>
</dbReference>
<proteinExistence type="inferred from homology"/>
<evidence type="ECO:0000256" key="7">
    <source>
        <dbReference type="ARBA" id="ARBA00049185"/>
    </source>
</evidence>
<evidence type="ECO:0000256" key="8">
    <source>
        <dbReference type="RuleBase" id="RU000480"/>
    </source>
</evidence>
<dbReference type="InterPro" id="IPR015424">
    <property type="entry name" value="PyrdxlP-dep_Trfase"/>
</dbReference>
<dbReference type="EC" id="2.6.1.1" evidence="8"/>
<comment type="subunit">
    <text evidence="3 8">Homodimer.</text>
</comment>
<evidence type="ECO:0000256" key="3">
    <source>
        <dbReference type="ARBA" id="ARBA00011738"/>
    </source>
</evidence>
<evidence type="ECO:0000256" key="4">
    <source>
        <dbReference type="ARBA" id="ARBA00022576"/>
    </source>
</evidence>
<comment type="similarity">
    <text evidence="2">Belongs to the class-I pyridoxal-phosphate-dependent aminotransferase family.</text>
</comment>
<dbReference type="NCBIfam" id="NF006719">
    <property type="entry name" value="PRK09257.1"/>
    <property type="match status" value="1"/>
</dbReference>
<dbReference type="PROSITE" id="PS00105">
    <property type="entry name" value="AA_TRANSFER_CLASS_1"/>
    <property type="match status" value="1"/>
</dbReference>
<dbReference type="PANTHER" id="PTHR11879">
    <property type="entry name" value="ASPARTATE AMINOTRANSFERASE"/>
    <property type="match status" value="1"/>
</dbReference>
<evidence type="ECO:0000256" key="5">
    <source>
        <dbReference type="ARBA" id="ARBA00022679"/>
    </source>
</evidence>
<dbReference type="InterPro" id="IPR004839">
    <property type="entry name" value="Aminotransferase_I/II_large"/>
</dbReference>
<name>A0A6P8E4G4_PUNGR</name>
<dbReference type="RefSeq" id="XP_031402365.1">
    <property type="nucleotide sequence ID" value="XM_031546505.1"/>
</dbReference>
<dbReference type="SUPFAM" id="SSF53383">
    <property type="entry name" value="PLP-dependent transferases"/>
    <property type="match status" value="1"/>
</dbReference>
<dbReference type="InterPro" id="IPR000796">
    <property type="entry name" value="Asp_trans"/>
</dbReference>
<gene>
    <name evidence="12" type="primary">LOC116211953</name>
</gene>
<comment type="cofactor">
    <cofactor evidence="1">
        <name>pyridoxal 5'-phosphate</name>
        <dbReference type="ChEBI" id="CHEBI:597326"/>
    </cofactor>
</comment>
<evidence type="ECO:0000313" key="12">
    <source>
        <dbReference type="RefSeq" id="XP_031402365.1"/>
    </source>
</evidence>
<organism evidence="11 12">
    <name type="scientific">Punica granatum</name>
    <name type="common">Pomegranate</name>
    <dbReference type="NCBI Taxonomy" id="22663"/>
    <lineage>
        <taxon>Eukaryota</taxon>
        <taxon>Viridiplantae</taxon>
        <taxon>Streptophyta</taxon>
        <taxon>Embryophyta</taxon>
        <taxon>Tracheophyta</taxon>
        <taxon>Spermatophyta</taxon>
        <taxon>Magnoliopsida</taxon>
        <taxon>eudicotyledons</taxon>
        <taxon>Gunneridae</taxon>
        <taxon>Pentapetalae</taxon>
        <taxon>rosids</taxon>
        <taxon>malvids</taxon>
        <taxon>Myrtales</taxon>
        <taxon>Lythraceae</taxon>
        <taxon>Punica</taxon>
    </lineage>
</organism>